<gene>
    <name evidence="1" type="ORF">BIW11_04542</name>
</gene>
<proteinExistence type="predicted"/>
<organism evidence="1 2">
    <name type="scientific">Tropilaelaps mercedesae</name>
    <dbReference type="NCBI Taxonomy" id="418985"/>
    <lineage>
        <taxon>Eukaryota</taxon>
        <taxon>Metazoa</taxon>
        <taxon>Ecdysozoa</taxon>
        <taxon>Arthropoda</taxon>
        <taxon>Chelicerata</taxon>
        <taxon>Arachnida</taxon>
        <taxon>Acari</taxon>
        <taxon>Parasitiformes</taxon>
        <taxon>Mesostigmata</taxon>
        <taxon>Gamasina</taxon>
        <taxon>Dermanyssoidea</taxon>
        <taxon>Laelapidae</taxon>
        <taxon>Tropilaelaps</taxon>
    </lineage>
</organism>
<evidence type="ECO:0000313" key="2">
    <source>
        <dbReference type="Proteomes" id="UP000192247"/>
    </source>
</evidence>
<keyword evidence="2" id="KW-1185">Reference proteome</keyword>
<accession>A0A1V9X4H8</accession>
<dbReference type="AlphaFoldDB" id="A0A1V9X4H8"/>
<dbReference type="Proteomes" id="UP000192247">
    <property type="component" value="Unassembled WGS sequence"/>
</dbReference>
<sequence length="64" mass="6978">MPQARDVNDSIVKSCDDSTAKMNYISLDTIKGTKDTSTSLSRSNDEKDEVQLILLKSAIDAGRS</sequence>
<dbReference type="EMBL" id="MNPL01024470">
    <property type="protein sequence ID" value="OQR68530.1"/>
    <property type="molecule type" value="Genomic_DNA"/>
</dbReference>
<name>A0A1V9X4H8_9ACAR</name>
<protein>
    <submittedName>
        <fullName evidence="1">Uncharacterized protein</fullName>
    </submittedName>
</protein>
<comment type="caution">
    <text evidence="1">The sequence shown here is derived from an EMBL/GenBank/DDBJ whole genome shotgun (WGS) entry which is preliminary data.</text>
</comment>
<dbReference type="InParanoid" id="A0A1V9X4H8"/>
<reference evidence="1 2" key="1">
    <citation type="journal article" date="2017" name="Gigascience">
        <title>Draft genome of the honey bee ectoparasitic mite, Tropilaelaps mercedesae, is shaped by the parasitic life history.</title>
        <authorList>
            <person name="Dong X."/>
            <person name="Armstrong S.D."/>
            <person name="Xia D."/>
            <person name="Makepeace B.L."/>
            <person name="Darby A.C."/>
            <person name="Kadowaki T."/>
        </authorList>
    </citation>
    <scope>NUCLEOTIDE SEQUENCE [LARGE SCALE GENOMIC DNA]</scope>
    <source>
        <strain evidence="1">Wuxi-XJTLU</strain>
    </source>
</reference>
<evidence type="ECO:0000313" key="1">
    <source>
        <dbReference type="EMBL" id="OQR68530.1"/>
    </source>
</evidence>